<evidence type="ECO:0000313" key="2">
    <source>
        <dbReference type="Proteomes" id="UP000256941"/>
    </source>
</evidence>
<dbReference type="AntiFam" id="ANF00142">
    <property type="entry name" value="Shadow ORF (opposite yadG)"/>
</dbReference>
<name>A0A3D9XRH5_PARVE</name>
<proteinExistence type="predicted"/>
<sequence length="145" mass="16149">MTCCKDFRARALRVGEENAGHRFLDLFAAIHEDDSVGDLPRETRLMGDAQHGYALRGQFHHGVEHLLDHLGVQRRGRLVEEHHPRLHAQRPRDGDVLLLAAGKLAGMRTLVRQCMARSSASALPRPRDLRGAMVQFSKMVNAGTG</sequence>
<gene>
    <name evidence="1" type="ORF">BDD41_1559</name>
</gene>
<evidence type="ECO:0000313" key="1">
    <source>
        <dbReference type="EMBL" id="REF73047.1"/>
    </source>
</evidence>
<dbReference type="EMBL" id="QTUJ01000001">
    <property type="protein sequence ID" value="REF73047.1"/>
    <property type="molecule type" value="Genomic_DNA"/>
</dbReference>
<reference evidence="1 2" key="1">
    <citation type="submission" date="2018-08" db="EMBL/GenBank/DDBJ databases">
        <title>Genomic Encyclopedia of Archaeal and Bacterial Type Strains, Phase II (KMG-II): from individual species to whole genera.</title>
        <authorList>
            <person name="Goeker M."/>
        </authorList>
    </citation>
    <scope>NUCLEOTIDE SEQUENCE [LARGE SCALE GENOMIC DNA]</scope>
    <source>
        <strain evidence="1 2">DSM 17099</strain>
    </source>
</reference>
<dbReference type="Proteomes" id="UP000256941">
    <property type="component" value="Unassembled WGS sequence"/>
</dbReference>
<dbReference type="AntiFam" id="ANF00095">
    <property type="entry name" value="Shadow ORF (opposite ABC transporters)"/>
</dbReference>
<dbReference type="AlphaFoldDB" id="A0A3D9XRH5"/>
<organism evidence="1 2">
    <name type="scientific">Paracoccus versutus</name>
    <name type="common">Thiobacillus versutus</name>
    <dbReference type="NCBI Taxonomy" id="34007"/>
    <lineage>
        <taxon>Bacteria</taxon>
        <taxon>Pseudomonadati</taxon>
        <taxon>Pseudomonadota</taxon>
        <taxon>Alphaproteobacteria</taxon>
        <taxon>Rhodobacterales</taxon>
        <taxon>Paracoccaceae</taxon>
        <taxon>Paracoccus</taxon>
    </lineage>
</organism>
<comment type="caution">
    <text evidence="1">The sequence shown here is derived from an EMBL/GenBank/DDBJ whole genome shotgun (WGS) entry which is preliminary data.</text>
</comment>
<protein>
    <submittedName>
        <fullName evidence="1">Uncharacterized protein</fullName>
    </submittedName>
</protein>
<accession>A0A3D9XRH5</accession>